<dbReference type="GO" id="GO:0006099">
    <property type="term" value="P:tricarboxylic acid cycle"/>
    <property type="evidence" value="ECO:0007669"/>
    <property type="project" value="TreeGrafter"/>
</dbReference>
<feature type="domain" description="CoA-binding" evidence="1">
    <location>
        <begin position="4"/>
        <end position="98"/>
    </location>
</feature>
<dbReference type="Gene3D" id="3.40.50.720">
    <property type="entry name" value="NAD(P)-binding Rossmann-like Domain"/>
    <property type="match status" value="1"/>
</dbReference>
<evidence type="ECO:0000313" key="2">
    <source>
        <dbReference type="EMBL" id="EQD67610.1"/>
    </source>
</evidence>
<evidence type="ECO:0000259" key="1">
    <source>
        <dbReference type="SMART" id="SM00881"/>
    </source>
</evidence>
<name>T1CJ11_9ZZZZ</name>
<dbReference type="SMART" id="SM00881">
    <property type="entry name" value="CoA_binding"/>
    <property type="match status" value="1"/>
</dbReference>
<dbReference type="EMBL" id="AUZY01003727">
    <property type="protein sequence ID" value="EQD67610.1"/>
    <property type="molecule type" value="Genomic_DNA"/>
</dbReference>
<dbReference type="InterPro" id="IPR003781">
    <property type="entry name" value="CoA-bd"/>
</dbReference>
<reference evidence="2" key="1">
    <citation type="submission" date="2013-08" db="EMBL/GenBank/DDBJ databases">
        <authorList>
            <person name="Mendez C."/>
            <person name="Richter M."/>
            <person name="Ferrer M."/>
            <person name="Sanchez J."/>
        </authorList>
    </citation>
    <scope>NUCLEOTIDE SEQUENCE</scope>
</reference>
<dbReference type="AlphaFoldDB" id="T1CJ11"/>
<organism evidence="2">
    <name type="scientific">mine drainage metagenome</name>
    <dbReference type="NCBI Taxonomy" id="410659"/>
    <lineage>
        <taxon>unclassified sequences</taxon>
        <taxon>metagenomes</taxon>
        <taxon>ecological metagenomes</taxon>
    </lineage>
</organism>
<dbReference type="Pfam" id="PF02629">
    <property type="entry name" value="CoA_binding"/>
    <property type="match status" value="1"/>
</dbReference>
<sequence>MSILLNRESRVLVQGMTGSEGTFHTQQMLEFGTQVVAGVSPGKGGSRHLGLPVFDSVAEAVGATGANVAGVFVPRHSRPTPSWRAPPRGWTWWSASPNWSRSTT</sequence>
<dbReference type="GO" id="GO:0009361">
    <property type="term" value="C:succinate-CoA ligase complex (ADP-forming)"/>
    <property type="evidence" value="ECO:0007669"/>
    <property type="project" value="TreeGrafter"/>
</dbReference>
<reference evidence="2" key="2">
    <citation type="journal article" date="2014" name="ISME J.">
        <title>Microbial stratification in low pH oxic and suboxic macroscopic growths along an acid mine drainage.</title>
        <authorList>
            <person name="Mendez-Garcia C."/>
            <person name="Mesa V."/>
            <person name="Sprenger R.R."/>
            <person name="Richter M."/>
            <person name="Diez M.S."/>
            <person name="Solano J."/>
            <person name="Bargiela R."/>
            <person name="Golyshina O.V."/>
            <person name="Manteca A."/>
            <person name="Ramos J.L."/>
            <person name="Gallego J.R."/>
            <person name="Llorente I."/>
            <person name="Martins Dos Santos V.A."/>
            <person name="Jensen O.N."/>
            <person name="Pelaez A.I."/>
            <person name="Sanchez J."/>
            <person name="Ferrer M."/>
        </authorList>
    </citation>
    <scope>NUCLEOTIDE SEQUENCE</scope>
</reference>
<dbReference type="PANTHER" id="PTHR11117">
    <property type="entry name" value="SUCCINYL-COA LIGASE SUBUNIT ALPHA"/>
    <property type="match status" value="1"/>
</dbReference>
<protein>
    <submittedName>
        <fullName evidence="2">CoA-binding domain protein</fullName>
    </submittedName>
</protein>
<dbReference type="GO" id="GO:0004776">
    <property type="term" value="F:succinate-CoA ligase (GDP-forming) activity"/>
    <property type="evidence" value="ECO:0007669"/>
    <property type="project" value="TreeGrafter"/>
</dbReference>
<comment type="caution">
    <text evidence="2">The sequence shown here is derived from an EMBL/GenBank/DDBJ whole genome shotgun (WGS) entry which is preliminary data.</text>
</comment>
<proteinExistence type="predicted"/>
<dbReference type="GO" id="GO:0004775">
    <property type="term" value="F:succinate-CoA ligase (ADP-forming) activity"/>
    <property type="evidence" value="ECO:0007669"/>
    <property type="project" value="TreeGrafter"/>
</dbReference>
<dbReference type="PANTHER" id="PTHR11117:SF2">
    <property type="entry name" value="SUCCINATE--COA LIGASE [ADP_GDP-FORMING] SUBUNIT ALPHA, MITOCHONDRIAL"/>
    <property type="match status" value="1"/>
</dbReference>
<accession>T1CJ11</accession>
<gene>
    <name evidence="2" type="ORF">B1B_05873</name>
</gene>
<dbReference type="InterPro" id="IPR036291">
    <property type="entry name" value="NAD(P)-bd_dom_sf"/>
</dbReference>
<dbReference type="SUPFAM" id="SSF51735">
    <property type="entry name" value="NAD(P)-binding Rossmann-fold domains"/>
    <property type="match status" value="1"/>
</dbReference>